<dbReference type="PANTHER" id="PTHR43788:SF6">
    <property type="entry name" value="DNA HELICASE B"/>
    <property type="match status" value="1"/>
</dbReference>
<dbReference type="Pfam" id="PF13538">
    <property type="entry name" value="UvrD_C_2"/>
    <property type="match status" value="1"/>
</dbReference>
<evidence type="ECO:0000256" key="8">
    <source>
        <dbReference type="ARBA" id="ARBA00023125"/>
    </source>
</evidence>
<dbReference type="GO" id="GO:0005524">
    <property type="term" value="F:ATP binding"/>
    <property type="evidence" value="ECO:0007669"/>
    <property type="project" value="UniProtKB-KW"/>
</dbReference>
<evidence type="ECO:0000256" key="9">
    <source>
        <dbReference type="ARBA" id="ARBA00023204"/>
    </source>
</evidence>
<dbReference type="GO" id="GO:0009338">
    <property type="term" value="C:exodeoxyribonuclease V complex"/>
    <property type="evidence" value="ECO:0007669"/>
    <property type="project" value="InterPro"/>
</dbReference>
<dbReference type="InterPro" id="IPR006344">
    <property type="entry name" value="RecD"/>
</dbReference>
<protein>
    <submittedName>
        <fullName evidence="12">Exodeoxyribonuclease V alpha subunit</fullName>
    </submittedName>
</protein>
<dbReference type="AlphaFoldDB" id="A0A1V1P9Y7"/>
<keyword evidence="3" id="KW-0227">DNA damage</keyword>
<dbReference type="Pfam" id="PF13245">
    <property type="entry name" value="AAA_19"/>
    <property type="match status" value="1"/>
</dbReference>
<gene>
    <name evidence="12" type="ORF">OMM_02392</name>
</gene>
<dbReference type="Gene3D" id="3.40.50.300">
    <property type="entry name" value="P-loop containing nucleotide triphosphate hydrolases"/>
    <property type="match status" value="3"/>
</dbReference>
<dbReference type="PROSITE" id="PS51192">
    <property type="entry name" value="HELICASE_ATP_BIND_1"/>
    <property type="match status" value="1"/>
</dbReference>
<evidence type="ECO:0000313" key="12">
    <source>
        <dbReference type="EMBL" id="ETR71573.1"/>
    </source>
</evidence>
<keyword evidence="7" id="KW-0067">ATP-binding</keyword>
<dbReference type="GO" id="GO:0008854">
    <property type="term" value="F:exodeoxyribonuclease V activity"/>
    <property type="evidence" value="ECO:0007669"/>
    <property type="project" value="InterPro"/>
</dbReference>
<dbReference type="GO" id="GO:0006302">
    <property type="term" value="P:double-strand break repair"/>
    <property type="evidence" value="ECO:0007669"/>
    <property type="project" value="InterPro"/>
</dbReference>
<evidence type="ECO:0000256" key="1">
    <source>
        <dbReference type="ARBA" id="ARBA00022722"/>
    </source>
</evidence>
<evidence type="ECO:0000256" key="4">
    <source>
        <dbReference type="ARBA" id="ARBA00022801"/>
    </source>
</evidence>
<name>A0A1V1P9Y7_9BACT</name>
<organism evidence="12 13">
    <name type="scientific">Candidatus Magnetoglobus multicellularis str. Araruama</name>
    <dbReference type="NCBI Taxonomy" id="890399"/>
    <lineage>
        <taxon>Bacteria</taxon>
        <taxon>Pseudomonadati</taxon>
        <taxon>Thermodesulfobacteriota</taxon>
        <taxon>Desulfobacteria</taxon>
        <taxon>Desulfobacterales</taxon>
        <taxon>Desulfobacteraceae</taxon>
        <taxon>Candidatus Magnetoglobus</taxon>
    </lineage>
</organism>
<reference evidence="13" key="1">
    <citation type="submission" date="2012-11" db="EMBL/GenBank/DDBJ databases">
        <authorList>
            <person name="Lucero-Rivera Y.E."/>
            <person name="Tovar-Ramirez D."/>
        </authorList>
    </citation>
    <scope>NUCLEOTIDE SEQUENCE [LARGE SCALE GENOMIC DNA]</scope>
    <source>
        <strain evidence="13">Araruama</strain>
    </source>
</reference>
<dbReference type="Proteomes" id="UP000189670">
    <property type="component" value="Unassembled WGS sequence"/>
</dbReference>
<dbReference type="NCBIfam" id="TIGR01447">
    <property type="entry name" value="recD"/>
    <property type="match status" value="1"/>
</dbReference>
<dbReference type="InterPro" id="IPR027785">
    <property type="entry name" value="UvrD-like_helicase_C"/>
</dbReference>
<dbReference type="Gene3D" id="1.10.10.1020">
    <property type="entry name" value="RecBCD complex, subunit RecD, N-terminal domain"/>
    <property type="match status" value="1"/>
</dbReference>
<evidence type="ECO:0000256" key="3">
    <source>
        <dbReference type="ARBA" id="ARBA00022763"/>
    </source>
</evidence>
<evidence type="ECO:0000256" key="5">
    <source>
        <dbReference type="ARBA" id="ARBA00022806"/>
    </source>
</evidence>
<dbReference type="InterPro" id="IPR014001">
    <property type="entry name" value="Helicase_ATP-bd"/>
</dbReference>
<dbReference type="GO" id="GO:0017116">
    <property type="term" value="F:single-stranded DNA helicase activity"/>
    <property type="evidence" value="ECO:0007669"/>
    <property type="project" value="TreeGrafter"/>
</dbReference>
<dbReference type="PANTHER" id="PTHR43788">
    <property type="entry name" value="DNA2/NAM7 HELICASE FAMILY MEMBER"/>
    <property type="match status" value="1"/>
</dbReference>
<dbReference type="CDD" id="cd18809">
    <property type="entry name" value="SF1_C_RecD"/>
    <property type="match status" value="1"/>
</dbReference>
<sequence>MTLYSISAILSHINYHFAQFICRIARNHSQELAIAAALVSYWTERGHICIDLNELSQMPVHDCLEIPHHEKDPVVFPSVEYWIQKLLESGVVGKPGEKVPLILDSRNRLYLYRYHQYETNLLTQLIDRSQSDVSGLYLCGLSQFMDHLFEKDEIQSPQRRAVEIAIKKKLCIVSGGPGTGKTTVAAKIIAALIHVSEKQPKIHLTAPTGKAAQRLQESLNHVRQELNCSPEILAAIPQEAMTIHRLLGPIHRSPYFKHNADNPLESDVVIVDEASMIDLALMSKLLDALRNDSRLIILGDKDQLASVEPGSVLGDICHQPNEHSTLKTCTVHLSKNYRFGDSSGIYAAAMAVNQGNSDKALEIIDNVNKYTDITWKNILNISNIKSDLNNIISHQIKYLKFDNNPRRALMALSHFRILCAVRKGPYGVEHMNGYITDILALKGWIQPNKRWYHGRPVMITKNDPTIGLYNGDIGLILKDREDHHVLKAFFTGPDNGIRKYLPARLPEHETVFAMTVHKSQGSEFDYVLLVLPDKRSKVLTRELVYTGITRTRKGIDIWGSRDIFADAVKNKIYRQSGLADAWNRL</sequence>
<keyword evidence="8" id="KW-0238">DNA-binding</keyword>
<keyword evidence="2" id="KW-0547">Nucleotide-binding</keyword>
<evidence type="ECO:0000256" key="2">
    <source>
        <dbReference type="ARBA" id="ARBA00022741"/>
    </source>
</evidence>
<dbReference type="InterPro" id="IPR049550">
    <property type="entry name" value="RecD_N"/>
</dbReference>
<evidence type="ECO:0000256" key="6">
    <source>
        <dbReference type="ARBA" id="ARBA00022839"/>
    </source>
</evidence>
<evidence type="ECO:0000313" key="13">
    <source>
        <dbReference type="Proteomes" id="UP000189670"/>
    </source>
</evidence>
<dbReference type="Pfam" id="PF21185">
    <property type="entry name" value="RecD_N"/>
    <property type="match status" value="1"/>
</dbReference>
<keyword evidence="1" id="KW-0540">Nuclease</keyword>
<dbReference type="HAMAP" id="MF_01487">
    <property type="entry name" value="RecD"/>
    <property type="match status" value="1"/>
</dbReference>
<comment type="caution">
    <text evidence="12">The sequence shown here is derived from an EMBL/GenBank/DDBJ whole genome shotgun (WGS) entry which is preliminary data.</text>
</comment>
<dbReference type="SUPFAM" id="SSF52540">
    <property type="entry name" value="P-loop containing nucleoside triphosphate hydrolases"/>
    <property type="match status" value="2"/>
</dbReference>
<dbReference type="CDD" id="cd17933">
    <property type="entry name" value="DEXSc_RecD-like"/>
    <property type="match status" value="1"/>
</dbReference>
<dbReference type="EMBL" id="ATBP01000252">
    <property type="protein sequence ID" value="ETR71573.1"/>
    <property type="molecule type" value="Genomic_DNA"/>
</dbReference>
<dbReference type="InterPro" id="IPR041851">
    <property type="entry name" value="RecD_N_sf"/>
</dbReference>
<dbReference type="InterPro" id="IPR050534">
    <property type="entry name" value="Coronavir_polyprotein_1ab"/>
</dbReference>
<evidence type="ECO:0000259" key="11">
    <source>
        <dbReference type="PROSITE" id="PS51192"/>
    </source>
</evidence>
<keyword evidence="9" id="KW-0234">DNA repair</keyword>
<feature type="domain" description="Helicase ATP-binding" evidence="11">
    <location>
        <begin position="162"/>
        <end position="283"/>
    </location>
</feature>
<evidence type="ECO:0000256" key="10">
    <source>
        <dbReference type="ARBA" id="ARBA00023235"/>
    </source>
</evidence>
<dbReference type="GO" id="GO:0003677">
    <property type="term" value="F:DNA binding"/>
    <property type="evidence" value="ECO:0007669"/>
    <property type="project" value="UniProtKB-KW"/>
</dbReference>
<proteinExistence type="inferred from homology"/>
<keyword evidence="4" id="KW-0378">Hydrolase</keyword>
<keyword evidence="5" id="KW-0347">Helicase</keyword>
<accession>A0A1V1P9Y7</accession>
<dbReference type="GO" id="GO:0006310">
    <property type="term" value="P:DNA recombination"/>
    <property type="evidence" value="ECO:0007669"/>
    <property type="project" value="InterPro"/>
</dbReference>
<keyword evidence="10" id="KW-0413">Isomerase</keyword>
<evidence type="ECO:0000256" key="7">
    <source>
        <dbReference type="ARBA" id="ARBA00022840"/>
    </source>
</evidence>
<dbReference type="InterPro" id="IPR027417">
    <property type="entry name" value="P-loop_NTPase"/>
</dbReference>
<keyword evidence="6" id="KW-0269">Exonuclease</keyword>